<comment type="similarity">
    <text evidence="8 11">Belongs to the archaeal rpoM/eukaryotic RPA12/RPB9/RPC11 RNA polymerase family.</text>
</comment>
<evidence type="ECO:0000256" key="4">
    <source>
        <dbReference type="ARBA" id="ARBA00022771"/>
    </source>
</evidence>
<dbReference type="InterPro" id="IPR001222">
    <property type="entry name" value="Znf_TFIIS"/>
</dbReference>
<dbReference type="AlphaFoldDB" id="A0A0A1TW61"/>
<dbReference type="InterPro" id="IPR012164">
    <property type="entry name" value="Rpa12/Rpb9/Rpc10/TFS"/>
</dbReference>
<dbReference type="Gene3D" id="2.20.25.10">
    <property type="match status" value="1"/>
</dbReference>
<gene>
    <name evidence="13" type="ORF">EIN_174520</name>
</gene>
<dbReference type="CDD" id="cd10509">
    <property type="entry name" value="Zn-ribbon_RPC11"/>
    <property type="match status" value="1"/>
</dbReference>
<evidence type="ECO:0000256" key="2">
    <source>
        <dbReference type="ARBA" id="ARBA00022478"/>
    </source>
</evidence>
<feature type="binding site" evidence="9">
    <location>
        <position position="8"/>
    </location>
    <ligand>
        <name>Zn(2+)</name>
        <dbReference type="ChEBI" id="CHEBI:29105"/>
        <label>1</label>
    </ligand>
</feature>
<protein>
    <recommendedName>
        <fullName evidence="8">DNA-directed RNA polymerase subunit</fullName>
    </recommendedName>
</protein>
<evidence type="ECO:0000256" key="5">
    <source>
        <dbReference type="ARBA" id="ARBA00022833"/>
    </source>
</evidence>
<sequence length="107" mass="12427">MTFFCANCGNLLVVEDGTELYFKCSTCPYKFTFNKKIVYESVLKKKQLDAVLGEEQWKNAQKTDINCEKCGFGQAYFMQIQIRSADEPMTTFYKCANYDCGFQWRDG</sequence>
<evidence type="ECO:0000256" key="3">
    <source>
        <dbReference type="ARBA" id="ARBA00022723"/>
    </source>
</evidence>
<feature type="binding site" evidence="9">
    <location>
        <position position="67"/>
    </location>
    <ligand>
        <name>Zn(2+)</name>
        <dbReference type="ChEBI" id="CHEBI:29105"/>
        <label>2</label>
    </ligand>
</feature>
<dbReference type="PROSITE" id="PS00466">
    <property type="entry name" value="ZF_TFIIS_1"/>
    <property type="match status" value="1"/>
</dbReference>
<dbReference type="EMBL" id="KB207112">
    <property type="protein sequence ID" value="ELP84757.1"/>
    <property type="molecule type" value="Genomic_DNA"/>
</dbReference>
<evidence type="ECO:0000256" key="10">
    <source>
        <dbReference type="PIRSR" id="PIRSR005586-2"/>
    </source>
</evidence>
<feature type="zinc finger region" description="C4-type" evidence="10">
    <location>
        <begin position="5"/>
        <end position="27"/>
    </location>
</feature>
<keyword evidence="4 10" id="KW-0863">Zinc-finger</keyword>
<dbReference type="PANTHER" id="PTHR11239:SF12">
    <property type="entry name" value="DNA-DIRECTED RNA POLYMERASE III SUBUNIT RPC10"/>
    <property type="match status" value="1"/>
</dbReference>
<evidence type="ECO:0000256" key="8">
    <source>
        <dbReference type="PIRNR" id="PIRNR005586"/>
    </source>
</evidence>
<dbReference type="SMR" id="A0A0A1TW61"/>
<dbReference type="FunFam" id="2.20.25.10:FF:000005">
    <property type="entry name" value="DNA-directed RNA polymerase subunit"/>
    <property type="match status" value="1"/>
</dbReference>
<dbReference type="OMA" id="MEFCDEC"/>
<dbReference type="GO" id="GO:0008270">
    <property type="term" value="F:zinc ion binding"/>
    <property type="evidence" value="ECO:0007669"/>
    <property type="project" value="UniProtKB-KW"/>
</dbReference>
<dbReference type="PROSITE" id="PS51133">
    <property type="entry name" value="ZF_TFIIS_2"/>
    <property type="match status" value="1"/>
</dbReference>
<feature type="binding site" evidence="9">
    <location>
        <position position="100"/>
    </location>
    <ligand>
        <name>Zn(2+)</name>
        <dbReference type="ChEBI" id="CHEBI:29105"/>
        <label>2</label>
    </ligand>
</feature>
<dbReference type="OrthoDB" id="282152at2759"/>
<evidence type="ECO:0000256" key="1">
    <source>
        <dbReference type="ARBA" id="ARBA00004123"/>
    </source>
</evidence>
<evidence type="ECO:0000256" key="9">
    <source>
        <dbReference type="PIRSR" id="PIRSR005586-1"/>
    </source>
</evidence>
<proteinExistence type="inferred from homology"/>
<dbReference type="GeneID" id="14883508"/>
<organism evidence="13 14">
    <name type="scientific">Entamoeba invadens IP1</name>
    <dbReference type="NCBI Taxonomy" id="370355"/>
    <lineage>
        <taxon>Eukaryota</taxon>
        <taxon>Amoebozoa</taxon>
        <taxon>Evosea</taxon>
        <taxon>Archamoebae</taxon>
        <taxon>Mastigamoebida</taxon>
        <taxon>Entamoebidae</taxon>
        <taxon>Entamoeba</taxon>
    </lineage>
</organism>
<evidence type="ECO:0000256" key="6">
    <source>
        <dbReference type="ARBA" id="ARBA00023163"/>
    </source>
</evidence>
<reference evidence="13 14" key="1">
    <citation type="submission" date="2012-10" db="EMBL/GenBank/DDBJ databases">
        <authorList>
            <person name="Zafar N."/>
            <person name="Inman J."/>
            <person name="Hall N."/>
            <person name="Lorenzi H."/>
            <person name="Caler E."/>
        </authorList>
    </citation>
    <scope>NUCLEOTIDE SEQUENCE [LARGE SCALE GENOMIC DNA]</scope>
    <source>
        <strain evidence="13 14">IP1</strain>
    </source>
</reference>
<feature type="binding site" evidence="9">
    <location>
        <position position="27"/>
    </location>
    <ligand>
        <name>Zn(2+)</name>
        <dbReference type="ChEBI" id="CHEBI:29105"/>
        <label>1</label>
    </ligand>
</feature>
<feature type="binding site" evidence="9">
    <location>
        <position position="5"/>
    </location>
    <ligand>
        <name>Zn(2+)</name>
        <dbReference type="ChEBI" id="CHEBI:29105"/>
        <label>1</label>
    </ligand>
</feature>
<evidence type="ECO:0000313" key="14">
    <source>
        <dbReference type="Proteomes" id="UP000014680"/>
    </source>
</evidence>
<name>A0A0A1TW61_ENTIV</name>
<dbReference type="Proteomes" id="UP000014680">
    <property type="component" value="Unassembled WGS sequence"/>
</dbReference>
<dbReference type="GO" id="GO:0003676">
    <property type="term" value="F:nucleic acid binding"/>
    <property type="evidence" value="ECO:0007669"/>
    <property type="project" value="InterPro"/>
</dbReference>
<keyword evidence="2 8" id="KW-0240">DNA-directed RNA polymerase</keyword>
<dbReference type="GO" id="GO:0005666">
    <property type="term" value="C:RNA polymerase III complex"/>
    <property type="evidence" value="ECO:0007669"/>
    <property type="project" value="UniProtKB-ARBA"/>
</dbReference>
<dbReference type="Pfam" id="PF01096">
    <property type="entry name" value="Zn_ribbon_TFIIS"/>
    <property type="match status" value="1"/>
</dbReference>
<feature type="binding site" evidence="9">
    <location>
        <position position="95"/>
    </location>
    <ligand>
        <name>Zn(2+)</name>
        <dbReference type="ChEBI" id="CHEBI:29105"/>
        <label>2</label>
    </ligand>
</feature>
<dbReference type="SUPFAM" id="SSF57783">
    <property type="entry name" value="Zinc beta-ribbon"/>
    <property type="match status" value="1"/>
</dbReference>
<evidence type="ECO:0000256" key="11">
    <source>
        <dbReference type="RuleBase" id="RU003474"/>
    </source>
</evidence>
<keyword evidence="14" id="KW-1185">Reference proteome</keyword>
<dbReference type="InterPro" id="IPR034014">
    <property type="entry name" value="Zn_ribbon_RPC11_C"/>
</dbReference>
<dbReference type="VEuPathDB" id="AmoebaDB:EIN_174520"/>
<keyword evidence="5 9" id="KW-0862">Zinc</keyword>
<keyword evidence="6 8" id="KW-0804">Transcription</keyword>
<feature type="binding site" evidence="9">
    <location>
        <position position="70"/>
    </location>
    <ligand>
        <name>Zn(2+)</name>
        <dbReference type="ChEBI" id="CHEBI:29105"/>
        <label>2</label>
    </ligand>
</feature>
<dbReference type="KEGG" id="eiv:EIN_174520"/>
<accession>A0A0A1TW61</accession>
<dbReference type="SMART" id="SM00661">
    <property type="entry name" value="RPOL9"/>
    <property type="match status" value="1"/>
</dbReference>
<evidence type="ECO:0000256" key="7">
    <source>
        <dbReference type="ARBA" id="ARBA00023242"/>
    </source>
</evidence>
<evidence type="ECO:0000313" key="13">
    <source>
        <dbReference type="EMBL" id="ELP84757.1"/>
    </source>
</evidence>
<feature type="domain" description="TFIIS-type" evidence="12">
    <location>
        <begin position="63"/>
        <end position="105"/>
    </location>
</feature>
<comment type="subcellular location">
    <subcellularLocation>
        <location evidence="1 8">Nucleus</location>
    </subcellularLocation>
</comment>
<dbReference type="GO" id="GO:0006386">
    <property type="term" value="P:termination of RNA polymerase III transcription"/>
    <property type="evidence" value="ECO:0007669"/>
    <property type="project" value="TreeGrafter"/>
</dbReference>
<comment type="function">
    <text evidence="8">DNA-dependent RNA polymerase catalyzes the transcription of DNA into RNA using the four ribonucleoside triphosphates as substrates.</text>
</comment>
<dbReference type="Pfam" id="PF02150">
    <property type="entry name" value="Zn_ribbon_RPB9"/>
    <property type="match status" value="1"/>
</dbReference>
<evidence type="ECO:0000259" key="12">
    <source>
        <dbReference type="PROSITE" id="PS51133"/>
    </source>
</evidence>
<keyword evidence="7 8" id="KW-0539">Nucleus</keyword>
<keyword evidence="3 9" id="KW-0479">Metal-binding</keyword>
<dbReference type="PIRSF" id="PIRSF005586">
    <property type="entry name" value="RNApol_RpoM"/>
    <property type="match status" value="1"/>
</dbReference>
<dbReference type="RefSeq" id="XP_004184103.1">
    <property type="nucleotide sequence ID" value="XM_004184055.1"/>
</dbReference>
<dbReference type="SMART" id="SM00440">
    <property type="entry name" value="ZnF_C2C2"/>
    <property type="match status" value="1"/>
</dbReference>
<dbReference type="GO" id="GO:0003899">
    <property type="term" value="F:DNA-directed RNA polymerase activity"/>
    <property type="evidence" value="ECO:0007669"/>
    <property type="project" value="InterPro"/>
</dbReference>
<feature type="binding site" evidence="9">
    <location>
        <position position="24"/>
    </location>
    <ligand>
        <name>Zn(2+)</name>
        <dbReference type="ChEBI" id="CHEBI:29105"/>
        <label>1</label>
    </ligand>
</feature>
<dbReference type="PANTHER" id="PTHR11239">
    <property type="entry name" value="DNA-DIRECTED RNA POLYMERASE"/>
    <property type="match status" value="1"/>
</dbReference>
<dbReference type="InterPro" id="IPR001529">
    <property type="entry name" value="Zn_ribbon_RPB9"/>
</dbReference>